<evidence type="ECO:0000256" key="5">
    <source>
        <dbReference type="ARBA" id="ARBA00022989"/>
    </source>
</evidence>
<dbReference type="PROSITE" id="PS51202">
    <property type="entry name" value="RCK_C"/>
    <property type="match status" value="2"/>
</dbReference>
<organism evidence="9 10">
    <name type="scientific">Solilutibacter pythonis</name>
    <dbReference type="NCBI Taxonomy" id="2483112"/>
    <lineage>
        <taxon>Bacteria</taxon>
        <taxon>Pseudomonadati</taxon>
        <taxon>Pseudomonadota</taxon>
        <taxon>Gammaproteobacteria</taxon>
        <taxon>Lysobacterales</taxon>
        <taxon>Lysobacteraceae</taxon>
        <taxon>Solilutibacter</taxon>
    </lineage>
</organism>
<feature type="transmembrane region" description="Helical" evidence="7">
    <location>
        <begin position="483"/>
        <end position="499"/>
    </location>
</feature>
<feature type="transmembrane region" description="Helical" evidence="7">
    <location>
        <begin position="95"/>
        <end position="119"/>
    </location>
</feature>
<feature type="transmembrane region" description="Helical" evidence="7">
    <location>
        <begin position="57"/>
        <end position="75"/>
    </location>
</feature>
<dbReference type="AlphaFoldDB" id="A0A3M2I6F9"/>
<evidence type="ECO:0000256" key="1">
    <source>
        <dbReference type="ARBA" id="ARBA00004141"/>
    </source>
</evidence>
<feature type="transmembrane region" description="Helical" evidence="7">
    <location>
        <begin position="28"/>
        <end position="45"/>
    </location>
</feature>
<gene>
    <name evidence="9" type="ORF">EBB59_04280</name>
</gene>
<dbReference type="GO" id="GO:0005886">
    <property type="term" value="C:plasma membrane"/>
    <property type="evidence" value="ECO:0007669"/>
    <property type="project" value="TreeGrafter"/>
</dbReference>
<accession>A0A3M2I6F9</accession>
<dbReference type="Pfam" id="PF02080">
    <property type="entry name" value="TrkA_C"/>
    <property type="match status" value="2"/>
</dbReference>
<dbReference type="InterPro" id="IPR036721">
    <property type="entry name" value="RCK_C_sf"/>
</dbReference>
<dbReference type="GO" id="GO:0006813">
    <property type="term" value="P:potassium ion transport"/>
    <property type="evidence" value="ECO:0007669"/>
    <property type="project" value="InterPro"/>
</dbReference>
<reference evidence="9 10" key="1">
    <citation type="submission" date="2018-10" db="EMBL/GenBank/DDBJ databases">
        <title>Proposal of Lysobacter pythonis sp. nov. isolated from royal pythons (Python regius).</title>
        <authorList>
            <person name="Hans-Juergen B."/>
            <person name="Huptas C."/>
            <person name="Sandra B."/>
            <person name="Igor L."/>
            <person name="Joachim S."/>
            <person name="Siegfried S."/>
            <person name="Mareike W."/>
            <person name="Peter K."/>
        </authorList>
    </citation>
    <scope>NUCLEOTIDE SEQUENCE [LARGE SCALE GENOMIC DNA]</scope>
    <source>
        <strain evidence="9 10">4284/11</strain>
    </source>
</reference>
<evidence type="ECO:0000256" key="4">
    <source>
        <dbReference type="ARBA" id="ARBA00022737"/>
    </source>
</evidence>
<feature type="transmembrane region" description="Helical" evidence="7">
    <location>
        <begin position="173"/>
        <end position="196"/>
    </location>
</feature>
<feature type="domain" description="RCK C-terminal" evidence="8">
    <location>
        <begin position="207"/>
        <end position="290"/>
    </location>
</feature>
<feature type="transmembrane region" description="Helical" evidence="7">
    <location>
        <begin position="445"/>
        <end position="463"/>
    </location>
</feature>
<dbReference type="PANTHER" id="PTHR43652:SF2">
    <property type="entry name" value="BASIC AMINO ACID ANTIPORTER YFCC-RELATED"/>
    <property type="match status" value="1"/>
</dbReference>
<keyword evidence="6 7" id="KW-0472">Membrane</keyword>
<keyword evidence="5 7" id="KW-1133">Transmembrane helix</keyword>
<dbReference type="InterPro" id="IPR051679">
    <property type="entry name" value="DASS-Related_Transporters"/>
</dbReference>
<protein>
    <submittedName>
        <fullName evidence="9">SLC13 family permease</fullName>
    </submittedName>
</protein>
<keyword evidence="10" id="KW-1185">Reference proteome</keyword>
<dbReference type="InterPro" id="IPR006037">
    <property type="entry name" value="RCK_C"/>
</dbReference>
<dbReference type="OrthoDB" id="9809303at2"/>
<dbReference type="Proteomes" id="UP000275012">
    <property type="component" value="Unassembled WGS sequence"/>
</dbReference>
<evidence type="ECO:0000313" key="9">
    <source>
        <dbReference type="EMBL" id="RMH93864.1"/>
    </source>
</evidence>
<dbReference type="Pfam" id="PF03600">
    <property type="entry name" value="CitMHS"/>
    <property type="match status" value="1"/>
</dbReference>
<dbReference type="EMBL" id="RFLY01000004">
    <property type="protein sequence ID" value="RMH93864.1"/>
    <property type="molecule type" value="Genomic_DNA"/>
</dbReference>
<feature type="transmembrane region" description="Helical" evidence="7">
    <location>
        <begin position="506"/>
        <end position="523"/>
    </location>
</feature>
<feature type="transmembrane region" description="Helical" evidence="7">
    <location>
        <begin position="529"/>
        <end position="547"/>
    </location>
</feature>
<dbReference type="PANTHER" id="PTHR43652">
    <property type="entry name" value="BASIC AMINO ACID ANTIPORTER YFCC-RELATED"/>
    <property type="match status" value="1"/>
</dbReference>
<evidence type="ECO:0000313" key="10">
    <source>
        <dbReference type="Proteomes" id="UP000275012"/>
    </source>
</evidence>
<feature type="transmembrane region" description="Helical" evidence="7">
    <location>
        <begin position="568"/>
        <end position="588"/>
    </location>
</feature>
<keyword evidence="3 7" id="KW-0812">Transmembrane</keyword>
<dbReference type="InterPro" id="IPR004680">
    <property type="entry name" value="Cit_transptr-like_dom"/>
</dbReference>
<sequence>MDTQQILFLLILAGGLYLFVNEKLRVDVTAMLILLTLVLTGVLDPKQALSGFASEPAIIVAAVFVISGGLAATGITEKLGQWIGRAAGRGEARTIAVTMPAVAALSAFTHHVMVTAMMLPILLRHAREYKLPASRLLMPMSLAASLGTTLTLVSAPAFLLADNMISRAQGGDGLGIFSITPIGIALVVVGVLYMLLARWLLPKRSGEQTDDDYLRIERYRTELLVLKDSPWATRTLAELHKAYNVRVLGWLRDGHRRDDLKPESPLLSGDILLLETPADELQSLHADPGLTLHALHKFNGVLTGEGEAQFVQAVVAPGSEFIGRSIRELDFSRQFNAVIAGLWRRDGAIAPRLSDARLREGDLLVLWGKPSRFAELAQHHGFLMLVPFSGETRRRRRAPLALAILVATIFAAATEWLPAPLAFLLGAVAMVVTRCVDIERAYREIDVRIFVMIAGVIPLGIAMEQTGTADLLAKGLMQVVENWPPLPILLVMFTVAAFLTQVMSDAATTALLGPVAISLAQALGMPITPFVVCTALGAVVAFLTPIGHHGNLLILGPGRYTFGDFLKIGLPLTILIALVSAWMARWLWLDGPLWPHFGG</sequence>
<keyword evidence="4" id="KW-0677">Repeat</keyword>
<evidence type="ECO:0000256" key="2">
    <source>
        <dbReference type="ARBA" id="ARBA00022448"/>
    </source>
</evidence>
<evidence type="ECO:0000256" key="3">
    <source>
        <dbReference type="ARBA" id="ARBA00022692"/>
    </source>
</evidence>
<comment type="caution">
    <text evidence="9">The sequence shown here is derived from an EMBL/GenBank/DDBJ whole genome shotgun (WGS) entry which is preliminary data.</text>
</comment>
<evidence type="ECO:0000256" key="6">
    <source>
        <dbReference type="ARBA" id="ARBA00023136"/>
    </source>
</evidence>
<dbReference type="SUPFAM" id="SSF116726">
    <property type="entry name" value="TrkA C-terminal domain-like"/>
    <property type="match status" value="2"/>
</dbReference>
<feature type="transmembrane region" description="Helical" evidence="7">
    <location>
        <begin position="140"/>
        <end position="161"/>
    </location>
</feature>
<dbReference type="GO" id="GO:0008324">
    <property type="term" value="F:monoatomic cation transmembrane transporter activity"/>
    <property type="evidence" value="ECO:0007669"/>
    <property type="project" value="InterPro"/>
</dbReference>
<feature type="domain" description="RCK C-terminal" evidence="8">
    <location>
        <begin position="298"/>
        <end position="382"/>
    </location>
</feature>
<evidence type="ECO:0000259" key="8">
    <source>
        <dbReference type="PROSITE" id="PS51202"/>
    </source>
</evidence>
<proteinExistence type="predicted"/>
<dbReference type="CDD" id="cd01115">
    <property type="entry name" value="SLC13_permease"/>
    <property type="match status" value="1"/>
</dbReference>
<name>A0A3M2I6F9_9GAMM</name>
<keyword evidence="2" id="KW-0813">Transport</keyword>
<comment type="subcellular location">
    <subcellularLocation>
        <location evidence="1">Membrane</location>
        <topology evidence="1">Multi-pass membrane protein</topology>
    </subcellularLocation>
</comment>
<evidence type="ECO:0000256" key="7">
    <source>
        <dbReference type="SAM" id="Phobius"/>
    </source>
</evidence>
<dbReference type="RefSeq" id="WP_122100905.1">
    <property type="nucleotide sequence ID" value="NZ_RFLY01000004.1"/>
</dbReference>
<dbReference type="Gene3D" id="3.30.70.1450">
    <property type="entry name" value="Regulator of K+ conductance, C-terminal domain"/>
    <property type="match status" value="2"/>
</dbReference>